<dbReference type="InterPro" id="IPR057642">
    <property type="entry name" value="TXNDC16_2nd"/>
</dbReference>
<dbReference type="InterPro" id="IPR013766">
    <property type="entry name" value="Thioredoxin_domain"/>
</dbReference>
<protein>
    <recommendedName>
        <fullName evidence="6">Thioredoxin domain-containing protein</fullName>
    </recommendedName>
</protein>
<evidence type="ECO:0000259" key="2">
    <source>
        <dbReference type="Pfam" id="PF24509"/>
    </source>
</evidence>
<dbReference type="GeneTree" id="ENSGT00390000006080"/>
<dbReference type="Ensembl" id="ENSLLET00000039806.1">
    <property type="protein sequence ID" value="ENSLLEP00000038299.1"/>
    <property type="gene ID" value="ENSLLEG00000024196.1"/>
</dbReference>
<proteinExistence type="predicted"/>
<dbReference type="SUPFAM" id="SSF52833">
    <property type="entry name" value="Thioredoxin-like"/>
    <property type="match status" value="1"/>
</dbReference>
<evidence type="ECO:0000259" key="1">
    <source>
        <dbReference type="Pfam" id="PF00085"/>
    </source>
</evidence>
<dbReference type="InterPro" id="IPR057645">
    <property type="entry name" value="TXNDC16_3rd"/>
</dbReference>
<dbReference type="Pfam" id="PF24509">
    <property type="entry name" value="TXNDC16_2nd"/>
    <property type="match status" value="1"/>
</dbReference>
<evidence type="ECO:0000259" key="3">
    <source>
        <dbReference type="Pfam" id="PF24510"/>
    </source>
</evidence>
<keyword evidence="5" id="KW-1185">Reference proteome</keyword>
<evidence type="ECO:0000313" key="5">
    <source>
        <dbReference type="Proteomes" id="UP000694569"/>
    </source>
</evidence>
<accession>A0A8C5QJT8</accession>
<evidence type="ECO:0000313" key="4">
    <source>
        <dbReference type="Ensembl" id="ENSLLEP00000038299.1"/>
    </source>
</evidence>
<dbReference type="Pfam" id="PF00085">
    <property type="entry name" value="Thioredoxin"/>
    <property type="match status" value="1"/>
</dbReference>
<dbReference type="Proteomes" id="UP000694569">
    <property type="component" value="Unplaced"/>
</dbReference>
<dbReference type="InterPro" id="IPR036249">
    <property type="entry name" value="Thioredoxin-like_sf"/>
</dbReference>
<sequence>MKGKRNVVFVYVRAIGIPEHRAVMEAAFVYGSIYQFVLTTEAALLEDVSSVKSDDVPAKLIYCHCKSVTSPTQGCQRTLSEQPLSTLSIHRFLKLMNAPLVTEASGDPEKYTSVQLQLGLPMVFIVGQQDTYEDDRVTAEHVAWQLLGKAGVAILTRETSGAHIPPNTNVAVKSADENEPVLYLLLGDAQEIIDLVENNGKNQYKEDSEMHIQSDPEVQDDEVAEAVYRDRKRVLPLDSVPSLTEEAFTLAVTGKPRSVILFYAGWEAVSLTFLQSFLEMAGKYKDALGVYLGRVNCAEMNDICNQQNVTSIPAATIYQAGRDPLVYTGALGSEDLARFILLSALDCPLYLHTREDAEHFLSGVELPYPHLSALGVVAPDMKAAADALIETEDASEVLSPWVSTPGKAPPPCEYHVEWSLHVHSFRGHTACTSMATASPMLETPILSTICRGKNFPVHRVAAKSKASRSSTARVIKPHCKVG</sequence>
<feature type="domain" description="TXNDC16 second thioredoxin-like" evidence="2">
    <location>
        <begin position="1"/>
        <end position="99"/>
    </location>
</feature>
<dbReference type="OrthoDB" id="427280at2759"/>
<feature type="domain" description="TXNDC16 third thioredoxin-like" evidence="3">
    <location>
        <begin position="100"/>
        <end position="191"/>
    </location>
</feature>
<reference evidence="4" key="2">
    <citation type="submission" date="2025-09" db="UniProtKB">
        <authorList>
            <consortium name="Ensembl"/>
        </authorList>
    </citation>
    <scope>IDENTIFICATION</scope>
</reference>
<dbReference type="CDD" id="cd02961">
    <property type="entry name" value="PDI_a_family"/>
    <property type="match status" value="1"/>
</dbReference>
<dbReference type="PANTHER" id="PTHR22699">
    <property type="entry name" value="THIOREDOXIN DOMAIN-CONTAINING PROTEIN 16"/>
    <property type="match status" value="1"/>
</dbReference>
<dbReference type="Gene3D" id="3.40.30.10">
    <property type="entry name" value="Glutaredoxin"/>
    <property type="match status" value="1"/>
</dbReference>
<organism evidence="4 5">
    <name type="scientific">Leptobrachium leishanense</name>
    <name type="common">Leishan spiny toad</name>
    <dbReference type="NCBI Taxonomy" id="445787"/>
    <lineage>
        <taxon>Eukaryota</taxon>
        <taxon>Metazoa</taxon>
        <taxon>Chordata</taxon>
        <taxon>Craniata</taxon>
        <taxon>Vertebrata</taxon>
        <taxon>Euteleostomi</taxon>
        <taxon>Amphibia</taxon>
        <taxon>Batrachia</taxon>
        <taxon>Anura</taxon>
        <taxon>Pelobatoidea</taxon>
        <taxon>Megophryidae</taxon>
        <taxon>Leptobrachium</taxon>
    </lineage>
</organism>
<dbReference type="PANTHER" id="PTHR22699:SF1">
    <property type="entry name" value="THIOREDOXIN DOMAIN-CONTAINING PROTEIN 16"/>
    <property type="match status" value="1"/>
</dbReference>
<dbReference type="InterPro" id="IPR040090">
    <property type="entry name" value="TXNDC16"/>
</dbReference>
<dbReference type="AlphaFoldDB" id="A0A8C5QJT8"/>
<dbReference type="Pfam" id="PF24510">
    <property type="entry name" value="TXNDC16_3rd"/>
    <property type="match status" value="1"/>
</dbReference>
<name>A0A8C5QJT8_9ANUR</name>
<feature type="domain" description="Thioredoxin" evidence="1">
    <location>
        <begin position="241"/>
        <end position="340"/>
    </location>
</feature>
<evidence type="ECO:0008006" key="6">
    <source>
        <dbReference type="Google" id="ProtNLM"/>
    </source>
</evidence>
<reference evidence="4" key="1">
    <citation type="submission" date="2025-08" db="UniProtKB">
        <authorList>
            <consortium name="Ensembl"/>
        </authorList>
    </citation>
    <scope>IDENTIFICATION</scope>
</reference>